<dbReference type="PANTHER" id="PTHR43547:SF2">
    <property type="entry name" value="HYBRID SIGNAL TRANSDUCTION HISTIDINE KINASE C"/>
    <property type="match status" value="1"/>
</dbReference>
<dbReference type="CDD" id="cd00082">
    <property type="entry name" value="HisKA"/>
    <property type="match status" value="1"/>
</dbReference>
<dbReference type="InterPro" id="IPR001610">
    <property type="entry name" value="PAC"/>
</dbReference>
<dbReference type="GO" id="GO:0000155">
    <property type="term" value="F:phosphorelay sensor kinase activity"/>
    <property type="evidence" value="ECO:0007669"/>
    <property type="project" value="InterPro"/>
</dbReference>
<dbReference type="InterPro" id="IPR011006">
    <property type="entry name" value="CheY-like_superfamily"/>
</dbReference>
<evidence type="ECO:0000256" key="7">
    <source>
        <dbReference type="ARBA" id="ARBA00023012"/>
    </source>
</evidence>
<dbReference type="InterPro" id="IPR001789">
    <property type="entry name" value="Sig_transdc_resp-reg_receiver"/>
</dbReference>
<evidence type="ECO:0000259" key="12">
    <source>
        <dbReference type="PROSITE" id="PS50110"/>
    </source>
</evidence>
<dbReference type="Gene3D" id="3.40.50.2300">
    <property type="match status" value="1"/>
</dbReference>
<dbReference type="PROSITE" id="PS50109">
    <property type="entry name" value="HIS_KIN"/>
    <property type="match status" value="1"/>
</dbReference>
<evidence type="ECO:0000256" key="2">
    <source>
        <dbReference type="ARBA" id="ARBA00004429"/>
    </source>
</evidence>
<dbReference type="InterPro" id="IPR035965">
    <property type="entry name" value="PAS-like_dom_sf"/>
</dbReference>
<gene>
    <name evidence="14" type="ORF">ABLV49_00460</name>
</gene>
<organism evidence="14">
    <name type="scientific">Polaromonas hydrogenivorans</name>
    <dbReference type="NCBI Taxonomy" id="335476"/>
    <lineage>
        <taxon>Bacteria</taxon>
        <taxon>Pseudomonadati</taxon>
        <taxon>Pseudomonadota</taxon>
        <taxon>Betaproteobacteria</taxon>
        <taxon>Burkholderiales</taxon>
        <taxon>Comamonadaceae</taxon>
        <taxon>Polaromonas</taxon>
    </lineage>
</organism>
<feature type="domain" description="Histidine kinase" evidence="11">
    <location>
        <begin position="563"/>
        <end position="781"/>
    </location>
</feature>
<protein>
    <recommendedName>
        <fullName evidence="3">histidine kinase</fullName>
        <ecNumber evidence="3">2.7.13.3</ecNumber>
    </recommendedName>
</protein>
<dbReference type="CDD" id="cd00130">
    <property type="entry name" value="PAS"/>
    <property type="match status" value="2"/>
</dbReference>
<dbReference type="PROSITE" id="PS50110">
    <property type="entry name" value="RESPONSE_REGULATORY"/>
    <property type="match status" value="1"/>
</dbReference>
<evidence type="ECO:0000313" key="14">
    <source>
        <dbReference type="EMBL" id="XBP70347.1"/>
    </source>
</evidence>
<dbReference type="SUPFAM" id="SSF55785">
    <property type="entry name" value="PYP-like sensor domain (PAS domain)"/>
    <property type="match status" value="4"/>
</dbReference>
<keyword evidence="5" id="KW-0808">Transferase</keyword>
<reference evidence="14" key="1">
    <citation type="submission" date="2024-05" db="EMBL/GenBank/DDBJ databases">
        <authorList>
            <person name="Bunk B."/>
            <person name="Swiderski J."/>
            <person name="Sproer C."/>
            <person name="Thiel V."/>
        </authorList>
    </citation>
    <scope>NUCLEOTIDE SEQUENCE</scope>
    <source>
        <strain evidence="14">DSM 17735</strain>
    </source>
</reference>
<dbReference type="SMART" id="SM00387">
    <property type="entry name" value="HATPase_c"/>
    <property type="match status" value="1"/>
</dbReference>
<dbReference type="SMART" id="SM00086">
    <property type="entry name" value="PAC"/>
    <property type="match status" value="2"/>
</dbReference>
<dbReference type="PANTHER" id="PTHR43547">
    <property type="entry name" value="TWO-COMPONENT HISTIDINE KINASE"/>
    <property type="match status" value="1"/>
</dbReference>
<evidence type="ECO:0000256" key="1">
    <source>
        <dbReference type="ARBA" id="ARBA00000085"/>
    </source>
</evidence>
<dbReference type="SUPFAM" id="SSF55874">
    <property type="entry name" value="ATPase domain of HSP90 chaperone/DNA topoisomerase II/histidine kinase"/>
    <property type="match status" value="1"/>
</dbReference>
<evidence type="ECO:0000256" key="3">
    <source>
        <dbReference type="ARBA" id="ARBA00012438"/>
    </source>
</evidence>
<dbReference type="PROSITE" id="PS50113">
    <property type="entry name" value="PAC"/>
    <property type="match status" value="2"/>
</dbReference>
<feature type="domain" description="PAC" evidence="13">
    <location>
        <begin position="500"/>
        <end position="552"/>
    </location>
</feature>
<dbReference type="InterPro" id="IPR000700">
    <property type="entry name" value="PAS-assoc_C"/>
</dbReference>
<evidence type="ECO:0000256" key="8">
    <source>
        <dbReference type="ARBA" id="ARBA00023136"/>
    </source>
</evidence>
<dbReference type="SUPFAM" id="SSF52172">
    <property type="entry name" value="CheY-like"/>
    <property type="match status" value="1"/>
</dbReference>
<evidence type="ECO:0000256" key="9">
    <source>
        <dbReference type="PROSITE-ProRule" id="PRU00169"/>
    </source>
</evidence>
<comment type="subcellular location">
    <subcellularLocation>
        <location evidence="2">Cell inner membrane</location>
        <topology evidence="2">Multi-pass membrane protein</topology>
    </subcellularLocation>
</comment>
<dbReference type="InterPro" id="IPR000014">
    <property type="entry name" value="PAS"/>
</dbReference>
<feature type="domain" description="Response regulatory" evidence="12">
    <location>
        <begin position="808"/>
        <end position="924"/>
    </location>
</feature>
<dbReference type="PRINTS" id="PR00344">
    <property type="entry name" value="BCTRLSENSOR"/>
</dbReference>
<feature type="modified residue" description="4-aspartylphosphate" evidence="9">
    <location>
        <position position="857"/>
    </location>
</feature>
<keyword evidence="6" id="KW-0418">Kinase</keyword>
<evidence type="ECO:0000259" key="13">
    <source>
        <dbReference type="PROSITE" id="PS50113"/>
    </source>
</evidence>
<dbReference type="EMBL" id="CP157675">
    <property type="protein sequence ID" value="XBP70347.1"/>
    <property type="molecule type" value="Genomic_DNA"/>
</dbReference>
<keyword evidence="4 9" id="KW-0597">Phosphoprotein</keyword>
<dbReference type="InterPro" id="IPR036097">
    <property type="entry name" value="HisK_dim/P_sf"/>
</dbReference>
<feature type="domain" description="PAC" evidence="13">
    <location>
        <begin position="374"/>
        <end position="426"/>
    </location>
</feature>
<keyword evidence="7" id="KW-0902">Two-component regulatory system</keyword>
<dbReference type="SMART" id="SM00448">
    <property type="entry name" value="REC"/>
    <property type="match status" value="1"/>
</dbReference>
<dbReference type="FunFam" id="3.30.565.10:FF:000006">
    <property type="entry name" value="Sensor histidine kinase WalK"/>
    <property type="match status" value="1"/>
</dbReference>
<dbReference type="GO" id="GO:0005886">
    <property type="term" value="C:plasma membrane"/>
    <property type="evidence" value="ECO:0007669"/>
    <property type="project" value="UniProtKB-SubCell"/>
</dbReference>
<proteinExistence type="predicted"/>
<evidence type="ECO:0000256" key="5">
    <source>
        <dbReference type="ARBA" id="ARBA00022679"/>
    </source>
</evidence>
<dbReference type="FunFam" id="1.10.287.130:FF:000001">
    <property type="entry name" value="Two-component sensor histidine kinase"/>
    <property type="match status" value="1"/>
</dbReference>
<feature type="region of interest" description="Disordered" evidence="10">
    <location>
        <begin position="1"/>
        <end position="20"/>
    </location>
</feature>
<evidence type="ECO:0000256" key="10">
    <source>
        <dbReference type="SAM" id="MobiDB-lite"/>
    </source>
</evidence>
<dbReference type="InterPro" id="IPR036890">
    <property type="entry name" value="HATPase_C_sf"/>
</dbReference>
<dbReference type="SMART" id="SM00388">
    <property type="entry name" value="HisKA"/>
    <property type="match status" value="1"/>
</dbReference>
<dbReference type="InterPro" id="IPR013655">
    <property type="entry name" value="PAS_fold_3"/>
</dbReference>
<name>A0AAU7LRP6_9BURK</name>
<dbReference type="FunFam" id="3.30.450.20:FF:000099">
    <property type="entry name" value="Sensory box sensor histidine kinase"/>
    <property type="match status" value="1"/>
</dbReference>
<dbReference type="Pfam" id="PF08447">
    <property type="entry name" value="PAS_3"/>
    <property type="match status" value="1"/>
</dbReference>
<accession>A0AAU7LRP6</accession>
<dbReference type="Gene3D" id="1.10.287.130">
    <property type="match status" value="1"/>
</dbReference>
<dbReference type="SUPFAM" id="SSF47384">
    <property type="entry name" value="Homodimeric domain of signal transducing histidine kinase"/>
    <property type="match status" value="1"/>
</dbReference>
<keyword evidence="8" id="KW-0472">Membrane</keyword>
<dbReference type="CDD" id="cd17580">
    <property type="entry name" value="REC_2_DhkD-like"/>
    <property type="match status" value="1"/>
</dbReference>
<dbReference type="InterPro" id="IPR003594">
    <property type="entry name" value="HATPase_dom"/>
</dbReference>
<dbReference type="Pfam" id="PF08448">
    <property type="entry name" value="PAS_4"/>
    <property type="match status" value="3"/>
</dbReference>
<evidence type="ECO:0000256" key="4">
    <source>
        <dbReference type="ARBA" id="ARBA00022553"/>
    </source>
</evidence>
<evidence type="ECO:0000259" key="11">
    <source>
        <dbReference type="PROSITE" id="PS50109"/>
    </source>
</evidence>
<sequence>MQTQMRAHDWSTSGLGSPASWPQSLKTVAGLMLHCRTPVFLAWGPELSLLYNDAYLDILGERHPAALGRPLYEVWAEIRAEIEPLVNQALSGEPVYFEDAVFTLRRKGADEQAWFSFSYAPVDGPDGTVAGLYCNLTETTAKVLAEKNRQAETRRLYSLFEQAPSFMAVVHGSSHVYELANSAYLRLAGRQDLVGKTFREAVQGIEDQGYVALLDQVYATGQPFIGNRMPVIISQPAGEPLEQHFVDFIFQPITGPDGIVNGIFIEGNDVTEHVRTEDALRESKRSALETAQQLNALLQAAPVAIVMADMHGKPLRFNPASRQLWGDHPASESIAGYAERKGWWADGSARHGRQLEAHEWALARALQGEEAPRDTVEIEPFGEPGVRRTILNCGAPVRNIDGEIIGSVIAQMDISDRVKVEAALRETVTQYRTIANAIPQIVWATRPDGYHDYFNQQWYDYTGVPKDSTVGEGWKKLFYLEDQLQAAKNWRHSLATGEPYEIEYRLRHHSGQYRWNLGRALPIRNEQGAIVRWMGTCTDIHEQKLAQEALLQADRLKDEFLAMLAHELRNPLAPIATAAHLLSTGTLDPEGLSRLSEVISRQTRHMTRLIDDLLDVSRVTWGQVTLDKNPLDMKSLVTEAVEQVRPLLQAKAQHLDIQLSPGRSLVSGDRMRLVQVLANVLNNAVKYTPDGGRITLRVVEDDSHLTVCVRDNGIGMSRELLAIAFELFTQGERTSDRTQGGLGIGLALVQSLVHLHGGTVRLHSEGAGLGSELTMVLPRLPRLPQDDGPRRFDAGDALALPPARESLRVMVVDDNVDAARLLGMFVELLGHEVFVQFHPASAIECAHQVQPDICLLDIGLPDMDGYTLARQLHRIPGMENTVLAAVTGYSQPRDKQAAFAAGFNFHFAKPISAQQLESWLADVTRGRESLSTSP</sequence>
<dbReference type="Pfam" id="PF00072">
    <property type="entry name" value="Response_reg"/>
    <property type="match status" value="1"/>
</dbReference>
<evidence type="ECO:0000256" key="6">
    <source>
        <dbReference type="ARBA" id="ARBA00022777"/>
    </source>
</evidence>
<dbReference type="Gene3D" id="3.30.450.20">
    <property type="entry name" value="PAS domain"/>
    <property type="match status" value="4"/>
</dbReference>
<dbReference type="RefSeq" id="WP_349279643.1">
    <property type="nucleotide sequence ID" value="NZ_CBCSCU010000013.1"/>
</dbReference>
<dbReference type="InterPro" id="IPR013656">
    <property type="entry name" value="PAS_4"/>
</dbReference>
<dbReference type="Pfam" id="PF02518">
    <property type="entry name" value="HATPase_c"/>
    <property type="match status" value="1"/>
</dbReference>
<comment type="catalytic activity">
    <reaction evidence="1">
        <text>ATP + protein L-histidine = ADP + protein N-phospho-L-histidine.</text>
        <dbReference type="EC" id="2.7.13.3"/>
    </reaction>
</comment>
<dbReference type="CDD" id="cd00075">
    <property type="entry name" value="HATPase"/>
    <property type="match status" value="1"/>
</dbReference>
<dbReference type="InterPro" id="IPR005467">
    <property type="entry name" value="His_kinase_dom"/>
</dbReference>
<dbReference type="AlphaFoldDB" id="A0AAU7LRP6"/>
<dbReference type="Pfam" id="PF00512">
    <property type="entry name" value="HisKA"/>
    <property type="match status" value="1"/>
</dbReference>
<dbReference type="InterPro" id="IPR004358">
    <property type="entry name" value="Sig_transdc_His_kin-like_C"/>
</dbReference>
<dbReference type="EC" id="2.7.13.3" evidence="3"/>
<dbReference type="NCBIfam" id="TIGR00229">
    <property type="entry name" value="sensory_box"/>
    <property type="match status" value="1"/>
</dbReference>
<dbReference type="InterPro" id="IPR003661">
    <property type="entry name" value="HisK_dim/P_dom"/>
</dbReference>
<dbReference type="Gene3D" id="3.30.565.10">
    <property type="entry name" value="Histidine kinase-like ATPase, C-terminal domain"/>
    <property type="match status" value="1"/>
</dbReference>
<dbReference type="SMART" id="SM00091">
    <property type="entry name" value="PAS"/>
    <property type="match status" value="3"/>
</dbReference>